<dbReference type="Pfam" id="PF03632">
    <property type="entry name" value="Glyco_hydro_65m"/>
    <property type="match status" value="2"/>
</dbReference>
<gene>
    <name evidence="4" type="ORF">OM075_20660</name>
</gene>
<feature type="signal peptide" evidence="1">
    <location>
        <begin position="1"/>
        <end position="20"/>
    </location>
</feature>
<feature type="chain" id="PRO_5042142246" description="Glycoside hydrolase family 65 protein" evidence="1">
    <location>
        <begin position="21"/>
        <end position="670"/>
    </location>
</feature>
<feature type="domain" description="Glycoside hydrolase family 65 N-terminal" evidence="3">
    <location>
        <begin position="38"/>
        <end position="158"/>
    </location>
</feature>
<dbReference type="Gene3D" id="2.70.98.40">
    <property type="entry name" value="Glycoside hydrolase, family 65, N-terminal domain"/>
    <property type="match status" value="1"/>
</dbReference>
<dbReference type="InterPro" id="IPR008928">
    <property type="entry name" value="6-hairpin_glycosidase_sf"/>
</dbReference>
<dbReference type="SUPFAM" id="SSF74650">
    <property type="entry name" value="Galactose mutarotase-like"/>
    <property type="match status" value="1"/>
</dbReference>
<protein>
    <recommendedName>
        <fullName evidence="6">Glycoside hydrolase family 65 protein</fullName>
    </recommendedName>
</protein>
<accession>A0AAE3SGV9</accession>
<dbReference type="InterPro" id="IPR005196">
    <property type="entry name" value="Glyco_hydro_65_N"/>
</dbReference>
<comment type="caution">
    <text evidence="4">The sequence shown here is derived from an EMBL/GenBank/DDBJ whole genome shotgun (WGS) entry which is preliminary data.</text>
</comment>
<evidence type="ECO:0000256" key="1">
    <source>
        <dbReference type="SAM" id="SignalP"/>
    </source>
</evidence>
<dbReference type="InterPro" id="IPR037018">
    <property type="entry name" value="GH65_N"/>
</dbReference>
<dbReference type="Pfam" id="PF03636">
    <property type="entry name" value="Glyco_hydro_65N"/>
    <property type="match status" value="1"/>
</dbReference>
<proteinExistence type="predicted"/>
<dbReference type="RefSeq" id="WP_301192449.1">
    <property type="nucleotide sequence ID" value="NZ_JAPDPJ010000070.1"/>
</dbReference>
<dbReference type="InterPro" id="IPR012341">
    <property type="entry name" value="6hp_glycosidase-like_sf"/>
</dbReference>
<evidence type="ECO:0000259" key="2">
    <source>
        <dbReference type="Pfam" id="PF03632"/>
    </source>
</evidence>
<evidence type="ECO:0000313" key="5">
    <source>
        <dbReference type="Proteomes" id="UP001209229"/>
    </source>
</evidence>
<organism evidence="4 5">
    <name type="scientific">Plebeiibacterium sediminum</name>
    <dbReference type="NCBI Taxonomy" id="2992112"/>
    <lineage>
        <taxon>Bacteria</taxon>
        <taxon>Pseudomonadati</taxon>
        <taxon>Bacteroidota</taxon>
        <taxon>Bacteroidia</taxon>
        <taxon>Marinilabiliales</taxon>
        <taxon>Marinilabiliaceae</taxon>
        <taxon>Plebeiibacterium</taxon>
    </lineage>
</organism>
<dbReference type="PANTHER" id="PTHR11051">
    <property type="entry name" value="GLYCOSYL HYDROLASE-RELATED"/>
    <property type="match status" value="1"/>
</dbReference>
<keyword evidence="1" id="KW-0732">Signal</keyword>
<dbReference type="PANTHER" id="PTHR11051:SF8">
    <property type="entry name" value="PROTEIN-GLUCOSYLGALACTOSYLHYDROXYLYSINE GLUCOSIDASE"/>
    <property type="match status" value="1"/>
</dbReference>
<reference evidence="4" key="1">
    <citation type="submission" date="2022-10" db="EMBL/GenBank/DDBJ databases">
        <authorList>
            <person name="Yu W.X."/>
        </authorList>
    </citation>
    <scope>NUCLEOTIDE SEQUENCE</scope>
    <source>
        <strain evidence="4">AAT</strain>
    </source>
</reference>
<dbReference type="Gene3D" id="1.50.10.10">
    <property type="match status" value="1"/>
</dbReference>
<dbReference type="InterPro" id="IPR005195">
    <property type="entry name" value="Glyco_hydro_65_M"/>
</dbReference>
<keyword evidence="5" id="KW-1185">Reference proteome</keyword>
<dbReference type="InterPro" id="IPR011013">
    <property type="entry name" value="Gal_mutarotase_sf_dom"/>
</dbReference>
<dbReference type="GO" id="GO:0016757">
    <property type="term" value="F:glycosyltransferase activity"/>
    <property type="evidence" value="ECO:0007669"/>
    <property type="project" value="UniProtKB-ARBA"/>
</dbReference>
<evidence type="ECO:0000259" key="3">
    <source>
        <dbReference type="Pfam" id="PF03636"/>
    </source>
</evidence>
<dbReference type="Gene3D" id="2.60.420.10">
    <property type="entry name" value="Maltose phosphorylase, domain 3"/>
    <property type="match status" value="1"/>
</dbReference>
<dbReference type="SUPFAM" id="SSF48208">
    <property type="entry name" value="Six-hairpin glycosidases"/>
    <property type="match status" value="1"/>
</dbReference>
<feature type="domain" description="Glycoside hydrolase family 65 central catalytic" evidence="2">
    <location>
        <begin position="301"/>
        <end position="495"/>
    </location>
</feature>
<dbReference type="GO" id="GO:0005975">
    <property type="term" value="P:carbohydrate metabolic process"/>
    <property type="evidence" value="ECO:0007669"/>
    <property type="project" value="InterPro"/>
</dbReference>
<dbReference type="GO" id="GO:0030246">
    <property type="term" value="F:carbohydrate binding"/>
    <property type="evidence" value="ECO:0007669"/>
    <property type="project" value="InterPro"/>
</dbReference>
<dbReference type="AlphaFoldDB" id="A0AAE3SGV9"/>
<dbReference type="EMBL" id="JAPDPJ010000070">
    <property type="protein sequence ID" value="MCW3788893.1"/>
    <property type="molecule type" value="Genomic_DNA"/>
</dbReference>
<name>A0AAE3SGV9_9BACT</name>
<dbReference type="GO" id="GO:0004553">
    <property type="term" value="F:hydrolase activity, hydrolyzing O-glycosyl compounds"/>
    <property type="evidence" value="ECO:0007669"/>
    <property type="project" value="TreeGrafter"/>
</dbReference>
<sequence>MNKILSLITFIIILSFSLKAQDGWEITTHSKSDYVPTCVANGQIGIVPDAELFETQKVILNHVFDRQNKNDISRVLTGINPFNLKVSVNNQLLKLDNVSNWQQTLDMKKAALQSTFNFQDKVKVSYSIQELRNMPFGGLIQVQIEATKKVTLDISNIIKTPEQYKNVQSRFRILKDLDVRMPVFQTIADSPFEAHQLASASGFIFDNSLPEFRENIEDPYQSALSFTKTLNKGESFSFSLMGSVCNSLDFNDPIGESERFVVYAQQTGVANLLQGHQNKWNELWESDIIIEGDKESQLDVRFALYNLYSFQRDDNDLSISPMGLSSQGYNGHVFWDAEIWMYPPLLVLHPEMGKTMMNYRINRLPEAIDRAKNYGFQGAMFPWESDYSGEEATPTWCLTGVMEQHITADIGIAAWNYYCVTKDKEWLREKGWPVLKNAADFWFSRATLNKDGSYSINNVVGANEWAHVVNNNAFTNGSVKKVMEYAINAAQLLDNDIPDEWRDLRDQIKIEQFSDGTTKEHADYNGEIIKQADVNLLAYPLQIVTDQKNILKDLEYYEPKLSAEGPAMSYSIFSILYARLGKPGKAFELFKKAYIPNKRAPFGVLAESATSNNPYFATGAGGMLQAVIFGFAGLEITPNGIIRNTPCLPKKWKSLTIKGIGVDKEKLVVK</sequence>
<dbReference type="Proteomes" id="UP001209229">
    <property type="component" value="Unassembled WGS sequence"/>
</dbReference>
<evidence type="ECO:0008006" key="6">
    <source>
        <dbReference type="Google" id="ProtNLM"/>
    </source>
</evidence>
<feature type="domain" description="Glycoside hydrolase family 65 central catalytic" evidence="2">
    <location>
        <begin position="521"/>
        <end position="593"/>
    </location>
</feature>
<evidence type="ECO:0000313" key="4">
    <source>
        <dbReference type="EMBL" id="MCW3788893.1"/>
    </source>
</evidence>